<feature type="signal peptide" evidence="11">
    <location>
        <begin position="1"/>
        <end position="22"/>
    </location>
</feature>
<evidence type="ECO:0000256" key="9">
    <source>
        <dbReference type="ARBA" id="ARBA00023157"/>
    </source>
</evidence>
<keyword evidence="5" id="KW-0547">Nucleotide-binding</keyword>
<gene>
    <name evidence="14" type="ORF">Acr_16g0004820</name>
</gene>
<dbReference type="Pfam" id="PF23472">
    <property type="entry name" value="LysM2_CERK1_LYK3_4_5"/>
    <property type="match status" value="1"/>
</dbReference>
<dbReference type="InterPro" id="IPR056563">
    <property type="entry name" value="LysM3_LYK4_5"/>
</dbReference>
<dbReference type="InterPro" id="IPR018392">
    <property type="entry name" value="LysM"/>
</dbReference>
<dbReference type="SUPFAM" id="SSF56112">
    <property type="entry name" value="Protein kinase-like (PK-like)"/>
    <property type="match status" value="1"/>
</dbReference>
<feature type="domain" description="LysM" evidence="13">
    <location>
        <begin position="183"/>
        <end position="227"/>
    </location>
</feature>
<evidence type="ECO:0008006" key="16">
    <source>
        <dbReference type="Google" id="ProtNLM"/>
    </source>
</evidence>
<keyword evidence="3 10" id="KW-0812">Transmembrane</keyword>
<dbReference type="Pfam" id="PF07714">
    <property type="entry name" value="PK_Tyr_Ser-Thr"/>
    <property type="match status" value="1"/>
</dbReference>
<dbReference type="InterPro" id="IPR000719">
    <property type="entry name" value="Prot_kinase_dom"/>
</dbReference>
<evidence type="ECO:0000256" key="8">
    <source>
        <dbReference type="ARBA" id="ARBA00023136"/>
    </source>
</evidence>
<evidence type="ECO:0000256" key="10">
    <source>
        <dbReference type="SAM" id="Phobius"/>
    </source>
</evidence>
<feature type="transmembrane region" description="Helical" evidence="10">
    <location>
        <begin position="268"/>
        <end position="293"/>
    </location>
</feature>
<evidence type="ECO:0000256" key="2">
    <source>
        <dbReference type="ARBA" id="ARBA00022475"/>
    </source>
</evidence>
<dbReference type="InterPro" id="IPR052611">
    <property type="entry name" value="Plant_RLK_LysM"/>
</dbReference>
<dbReference type="Pfam" id="PF23446">
    <property type="entry name" value="LysM1_NFP_LYK"/>
    <property type="match status" value="1"/>
</dbReference>
<dbReference type="PANTHER" id="PTHR45927:SF9">
    <property type="entry name" value="FAMILY PROTEIN _ PEPTIDOGLYCAN-BINDING LYSM DOMAIN-CONTAINING PROTEIN, PUTATIVE-RELATED"/>
    <property type="match status" value="1"/>
</dbReference>
<protein>
    <recommendedName>
        <fullName evidence="16">Protein kinase family protein</fullName>
    </recommendedName>
</protein>
<keyword evidence="2" id="KW-1003">Cell membrane</keyword>
<dbReference type="FunFam" id="1.10.510.10:FF:000468">
    <property type="entry name" value="PTI1-like tyrosine-protein kinase 3"/>
    <property type="match status" value="1"/>
</dbReference>
<dbReference type="InterPro" id="IPR011009">
    <property type="entry name" value="Kinase-like_dom_sf"/>
</dbReference>
<dbReference type="InterPro" id="IPR056561">
    <property type="entry name" value="NFP_LYK_LysM1"/>
</dbReference>
<proteinExistence type="predicted"/>
<dbReference type="Pfam" id="PF23473">
    <property type="entry name" value="LysM3_LYK4_5"/>
    <property type="match status" value="1"/>
</dbReference>
<reference evidence="14 15" key="1">
    <citation type="submission" date="2019-07" db="EMBL/GenBank/DDBJ databases">
        <title>De Novo Assembly of kiwifruit Actinidia rufa.</title>
        <authorList>
            <person name="Sugita-Konishi S."/>
            <person name="Sato K."/>
            <person name="Mori E."/>
            <person name="Abe Y."/>
            <person name="Kisaki G."/>
            <person name="Hamano K."/>
            <person name="Suezawa K."/>
            <person name="Otani M."/>
            <person name="Fukuda T."/>
            <person name="Manabe T."/>
            <person name="Gomi K."/>
            <person name="Tabuchi M."/>
            <person name="Akimitsu K."/>
            <person name="Kataoka I."/>
        </authorList>
    </citation>
    <scope>NUCLEOTIDE SEQUENCE [LARGE SCALE GENOMIC DNA]</scope>
    <source>
        <strain evidence="15">cv. Fuchu</strain>
    </source>
</reference>
<evidence type="ECO:0000256" key="6">
    <source>
        <dbReference type="ARBA" id="ARBA00022840"/>
    </source>
</evidence>
<dbReference type="Gene3D" id="1.10.510.10">
    <property type="entry name" value="Transferase(Phosphotransferase) domain 1"/>
    <property type="match status" value="1"/>
</dbReference>
<dbReference type="GO" id="GO:0004672">
    <property type="term" value="F:protein kinase activity"/>
    <property type="evidence" value="ECO:0007669"/>
    <property type="project" value="InterPro"/>
</dbReference>
<feature type="domain" description="LysM" evidence="13">
    <location>
        <begin position="55"/>
        <end position="102"/>
    </location>
</feature>
<evidence type="ECO:0000256" key="7">
    <source>
        <dbReference type="ARBA" id="ARBA00022989"/>
    </source>
</evidence>
<evidence type="ECO:0000313" key="14">
    <source>
        <dbReference type="EMBL" id="GFZ03858.1"/>
    </source>
</evidence>
<evidence type="ECO:0000256" key="1">
    <source>
        <dbReference type="ARBA" id="ARBA00004162"/>
    </source>
</evidence>
<accession>A0A7J0G0T7</accession>
<evidence type="ECO:0000313" key="15">
    <source>
        <dbReference type="Proteomes" id="UP000585474"/>
    </source>
</evidence>
<evidence type="ECO:0000256" key="5">
    <source>
        <dbReference type="ARBA" id="ARBA00022741"/>
    </source>
</evidence>
<dbReference type="PROSITE" id="PS51782">
    <property type="entry name" value="LYSM"/>
    <property type="match status" value="2"/>
</dbReference>
<name>A0A7J0G0T7_9ERIC</name>
<comment type="caution">
    <text evidence="14">The sequence shown here is derived from an EMBL/GenBank/DDBJ whole genome shotgun (WGS) entry which is preliminary data.</text>
</comment>
<keyword evidence="4 11" id="KW-0732">Signal</keyword>
<dbReference type="Gene3D" id="3.10.350.10">
    <property type="entry name" value="LysM domain"/>
    <property type="match status" value="1"/>
</dbReference>
<keyword evidence="7 10" id="KW-1133">Transmembrane helix</keyword>
<dbReference type="InterPro" id="IPR001245">
    <property type="entry name" value="Ser-Thr/Tyr_kinase_cat_dom"/>
</dbReference>
<dbReference type="PROSITE" id="PS50011">
    <property type="entry name" value="PROTEIN_KINASE_DOM"/>
    <property type="match status" value="1"/>
</dbReference>
<feature type="chain" id="PRO_5029799256" description="Protein kinase family protein" evidence="11">
    <location>
        <begin position="23"/>
        <end position="616"/>
    </location>
</feature>
<dbReference type="AlphaFoldDB" id="A0A7J0G0T7"/>
<dbReference type="GO" id="GO:0005886">
    <property type="term" value="C:plasma membrane"/>
    <property type="evidence" value="ECO:0007669"/>
    <property type="project" value="UniProtKB-SubCell"/>
</dbReference>
<dbReference type="InterPro" id="IPR056562">
    <property type="entry name" value="LysM2_CERK1_LYK3_4_5"/>
</dbReference>
<dbReference type="PANTHER" id="PTHR45927">
    <property type="entry name" value="LYSM-DOMAIN RECEPTOR-LIKE KINASE-RELATED"/>
    <property type="match status" value="1"/>
</dbReference>
<dbReference type="GO" id="GO:0005524">
    <property type="term" value="F:ATP binding"/>
    <property type="evidence" value="ECO:0007669"/>
    <property type="project" value="UniProtKB-KW"/>
</dbReference>
<dbReference type="Gene3D" id="3.30.200.20">
    <property type="entry name" value="Phosphorylase Kinase, domain 1"/>
    <property type="match status" value="1"/>
</dbReference>
<evidence type="ECO:0000256" key="11">
    <source>
        <dbReference type="SAM" id="SignalP"/>
    </source>
</evidence>
<dbReference type="InterPro" id="IPR036779">
    <property type="entry name" value="LysM_dom_sf"/>
</dbReference>
<dbReference type="EMBL" id="BJWL01000016">
    <property type="protein sequence ID" value="GFZ03858.1"/>
    <property type="molecule type" value="Genomic_DNA"/>
</dbReference>
<evidence type="ECO:0000256" key="4">
    <source>
        <dbReference type="ARBA" id="ARBA00022729"/>
    </source>
</evidence>
<dbReference type="GO" id="GO:0051707">
    <property type="term" value="P:response to other organism"/>
    <property type="evidence" value="ECO:0007669"/>
    <property type="project" value="UniProtKB-ARBA"/>
</dbReference>
<keyword evidence="6" id="KW-0067">ATP-binding</keyword>
<feature type="domain" description="Protein kinase" evidence="12">
    <location>
        <begin position="279"/>
        <end position="616"/>
    </location>
</feature>
<sequence length="616" mass="69117">MVSLSEFMCICTLTLLVKPIFSQQSYDSTKCAVIAQVPGPNYLCNSKKFSCDTYVVYRAQDGYQTLSSIAYLFNRSPAELLGSNNFSEVNYNKLRSSQEIIVPVTCSCLDGFSHSIVLHNASRSDSLYRVACEVYEGLVKMQALMEENRYLNYTDGNDSLVQVPIRCACPDVYDIGNGTNFLVTYPVKQDDHMDLIVRKFGVPADMIWYANRLDPSATIFTQTTLLIPTKERPILNLDASIPQDHPSPRPHPVVLDILHGTESKNTNLFVFLGRVLPMMFVLLFFACGLFIFIRRRNPLRSFLTVPSKSLQLSNFSPELLDGMSKLKHSLISFSLEELRIATEDFSPDSMIGRAMYRGRIGRSYLAIEQITEEAGHCVVAILTKINHLNVVKLEGCCYGTKPYLVYEFVENGSLRDNLNNSKMAEQLTWAIRMQIVFDLAVGLHYIHYCTKPAYVHRNINSKNVLITADRRAKISGFRLAKPLICSEEKEEPNWNESVIVGNKGYLAPEYLTYGQASIKVDVYAFGVVLLELLSAKEAVESGNLLKDATSFLADEALVDSSGCLDKLKQFMDPTLLGEYPLGDAICLALLAKGCVEENPLHRPTMNDILKALSRFF</sequence>
<keyword evidence="9" id="KW-1015">Disulfide bond</keyword>
<keyword evidence="8 10" id="KW-0472">Membrane</keyword>
<evidence type="ECO:0000259" key="12">
    <source>
        <dbReference type="PROSITE" id="PS50011"/>
    </source>
</evidence>
<dbReference type="OrthoDB" id="60033at2759"/>
<organism evidence="14 15">
    <name type="scientific">Actinidia rufa</name>
    <dbReference type="NCBI Taxonomy" id="165716"/>
    <lineage>
        <taxon>Eukaryota</taxon>
        <taxon>Viridiplantae</taxon>
        <taxon>Streptophyta</taxon>
        <taxon>Embryophyta</taxon>
        <taxon>Tracheophyta</taxon>
        <taxon>Spermatophyta</taxon>
        <taxon>Magnoliopsida</taxon>
        <taxon>eudicotyledons</taxon>
        <taxon>Gunneridae</taxon>
        <taxon>Pentapetalae</taxon>
        <taxon>asterids</taxon>
        <taxon>Ericales</taxon>
        <taxon>Actinidiaceae</taxon>
        <taxon>Actinidia</taxon>
    </lineage>
</organism>
<evidence type="ECO:0000259" key="13">
    <source>
        <dbReference type="PROSITE" id="PS51782"/>
    </source>
</evidence>
<keyword evidence="15" id="KW-1185">Reference proteome</keyword>
<evidence type="ECO:0000256" key="3">
    <source>
        <dbReference type="ARBA" id="ARBA00022692"/>
    </source>
</evidence>
<dbReference type="Proteomes" id="UP000585474">
    <property type="component" value="Unassembled WGS sequence"/>
</dbReference>
<comment type="subcellular location">
    <subcellularLocation>
        <location evidence="1">Cell membrane</location>
        <topology evidence="1">Single-pass membrane protein</topology>
    </subcellularLocation>
</comment>